<dbReference type="GO" id="GO:0005524">
    <property type="term" value="F:ATP binding"/>
    <property type="evidence" value="ECO:0007669"/>
    <property type="project" value="UniProtKB-KW"/>
</dbReference>
<reference evidence="4 5" key="1">
    <citation type="journal article" date="2013" name="BMC Genomics">
        <title>Reconstruction of the lipid metabolism for the microalga Monoraphidium neglectum from its genome sequence reveals characteristics suitable for biofuel production.</title>
        <authorList>
            <person name="Bogen C."/>
            <person name="Al-Dilaimi A."/>
            <person name="Albersmeier A."/>
            <person name="Wichmann J."/>
            <person name="Grundmann M."/>
            <person name="Rupp O."/>
            <person name="Lauersen K.J."/>
            <person name="Blifernez-Klassen O."/>
            <person name="Kalinowski J."/>
            <person name="Goesmann A."/>
            <person name="Mussgnug J.H."/>
            <person name="Kruse O."/>
        </authorList>
    </citation>
    <scope>NUCLEOTIDE SEQUENCE [LARGE SCALE GENOMIC DNA]</scope>
    <source>
        <strain evidence="4 5">SAG 48.87</strain>
    </source>
</reference>
<dbReference type="GO" id="GO:0004674">
    <property type="term" value="F:protein serine/threonine kinase activity"/>
    <property type="evidence" value="ECO:0007669"/>
    <property type="project" value="TreeGrafter"/>
</dbReference>
<dbReference type="EMBL" id="KK103197">
    <property type="protein sequence ID" value="KIY96023.1"/>
    <property type="molecule type" value="Genomic_DNA"/>
</dbReference>
<dbReference type="InterPro" id="IPR000719">
    <property type="entry name" value="Prot_kinase_dom"/>
</dbReference>
<dbReference type="STRING" id="145388.A0A0D2KJL0"/>
<keyword evidence="5" id="KW-1185">Reference proteome</keyword>
<dbReference type="RefSeq" id="XP_013895043.1">
    <property type="nucleotide sequence ID" value="XM_014039589.1"/>
</dbReference>
<dbReference type="AlphaFoldDB" id="A0A0D2KJL0"/>
<dbReference type="Proteomes" id="UP000054498">
    <property type="component" value="Unassembled WGS sequence"/>
</dbReference>
<evidence type="ECO:0000256" key="2">
    <source>
        <dbReference type="ARBA" id="ARBA00022840"/>
    </source>
</evidence>
<dbReference type="PROSITE" id="PS50011">
    <property type="entry name" value="PROTEIN_KINASE_DOM"/>
    <property type="match status" value="1"/>
</dbReference>
<keyword evidence="2" id="KW-0067">ATP-binding</keyword>
<sequence length="157" mass="17659">MGTSIMREVKIGAELGKGHLNIVKPREVVLTRTHLGLVMEYVAGGNMADHILKSILLKFGDFDRRDGLVMDEDEALYFFKQIISAVEYCHQHQVAHRDLKMDNTLLDDEDPPRIKLCDFGFARNWMGAQPHMTTITGTPDYMSPQLLGAKLGAPCMQ</sequence>
<dbReference type="SMART" id="SM00220">
    <property type="entry name" value="S_TKc"/>
    <property type="match status" value="1"/>
</dbReference>
<organism evidence="4 5">
    <name type="scientific">Monoraphidium neglectum</name>
    <dbReference type="NCBI Taxonomy" id="145388"/>
    <lineage>
        <taxon>Eukaryota</taxon>
        <taxon>Viridiplantae</taxon>
        <taxon>Chlorophyta</taxon>
        <taxon>core chlorophytes</taxon>
        <taxon>Chlorophyceae</taxon>
        <taxon>CS clade</taxon>
        <taxon>Sphaeropleales</taxon>
        <taxon>Selenastraceae</taxon>
        <taxon>Monoraphidium</taxon>
    </lineage>
</organism>
<dbReference type="PANTHER" id="PTHR24346">
    <property type="entry name" value="MAP/MICROTUBULE AFFINITY-REGULATING KINASE"/>
    <property type="match status" value="1"/>
</dbReference>
<dbReference type="GO" id="GO:0005737">
    <property type="term" value="C:cytoplasm"/>
    <property type="evidence" value="ECO:0007669"/>
    <property type="project" value="TreeGrafter"/>
</dbReference>
<keyword evidence="1" id="KW-0547">Nucleotide-binding</keyword>
<dbReference type="KEGG" id="mng:MNEG_11940"/>
<evidence type="ECO:0000256" key="1">
    <source>
        <dbReference type="ARBA" id="ARBA00022741"/>
    </source>
</evidence>
<protein>
    <submittedName>
        <fullName evidence="4">Serine/threonine-protein kinase SRK2C</fullName>
    </submittedName>
</protein>
<dbReference type="PROSITE" id="PS00108">
    <property type="entry name" value="PROTEIN_KINASE_ST"/>
    <property type="match status" value="1"/>
</dbReference>
<dbReference type="OrthoDB" id="528861at2759"/>
<dbReference type="GeneID" id="25729253"/>
<proteinExistence type="predicted"/>
<dbReference type="SUPFAM" id="SSF56112">
    <property type="entry name" value="Protein kinase-like (PK-like)"/>
    <property type="match status" value="1"/>
</dbReference>
<name>A0A0D2KJL0_9CHLO</name>
<keyword evidence="4" id="KW-0418">Kinase</keyword>
<dbReference type="PANTHER" id="PTHR24346:SF92">
    <property type="entry name" value="SNF1-RELATED PROTEIN KINASE 2.6"/>
    <property type="match status" value="1"/>
</dbReference>
<evidence type="ECO:0000313" key="4">
    <source>
        <dbReference type="EMBL" id="KIY96023.1"/>
    </source>
</evidence>
<evidence type="ECO:0000259" key="3">
    <source>
        <dbReference type="PROSITE" id="PS50011"/>
    </source>
</evidence>
<evidence type="ECO:0000313" key="5">
    <source>
        <dbReference type="Proteomes" id="UP000054498"/>
    </source>
</evidence>
<feature type="domain" description="Protein kinase" evidence="3">
    <location>
        <begin position="1"/>
        <end position="157"/>
    </location>
</feature>
<dbReference type="Pfam" id="PF00069">
    <property type="entry name" value="Pkinase"/>
    <property type="match status" value="1"/>
</dbReference>
<gene>
    <name evidence="4" type="ORF">MNEG_11940</name>
</gene>
<dbReference type="Gene3D" id="1.10.510.10">
    <property type="entry name" value="Transferase(Phosphotransferase) domain 1"/>
    <property type="match status" value="1"/>
</dbReference>
<keyword evidence="4" id="KW-0808">Transferase</keyword>
<dbReference type="GO" id="GO:0035556">
    <property type="term" value="P:intracellular signal transduction"/>
    <property type="evidence" value="ECO:0007669"/>
    <property type="project" value="TreeGrafter"/>
</dbReference>
<dbReference type="InterPro" id="IPR011009">
    <property type="entry name" value="Kinase-like_dom_sf"/>
</dbReference>
<feature type="non-terminal residue" evidence="4">
    <location>
        <position position="157"/>
    </location>
</feature>
<dbReference type="InterPro" id="IPR008271">
    <property type="entry name" value="Ser/Thr_kinase_AS"/>
</dbReference>
<accession>A0A0D2KJL0</accession>